<dbReference type="GO" id="GO:0004568">
    <property type="term" value="F:chitinase activity"/>
    <property type="evidence" value="ECO:0007669"/>
    <property type="project" value="InterPro"/>
</dbReference>
<evidence type="ECO:0000256" key="1">
    <source>
        <dbReference type="ARBA" id="ARBA00022669"/>
    </source>
</evidence>
<dbReference type="InterPro" id="IPR000726">
    <property type="entry name" value="Glyco_hydro_19_cat"/>
</dbReference>
<keyword evidence="1" id="KW-0147">Chitin-binding</keyword>
<evidence type="ECO:0000313" key="4">
    <source>
        <dbReference type="EMBL" id="KAF3967961.1"/>
    </source>
</evidence>
<dbReference type="Pfam" id="PF00182">
    <property type="entry name" value="Glyco_hydro_19"/>
    <property type="match status" value="1"/>
</dbReference>
<dbReference type="SUPFAM" id="SSF53955">
    <property type="entry name" value="Lysozyme-like"/>
    <property type="match status" value="1"/>
</dbReference>
<dbReference type="OrthoDB" id="1717832at2759"/>
<dbReference type="Gene3D" id="1.10.530.10">
    <property type="match status" value="1"/>
</dbReference>
<protein>
    <recommendedName>
        <fullName evidence="3">Glycoside hydrolase family 19 catalytic domain-containing protein</fullName>
    </recommendedName>
</protein>
<feature type="signal peptide" evidence="2">
    <location>
        <begin position="1"/>
        <end position="18"/>
    </location>
</feature>
<dbReference type="AlphaFoldDB" id="A0A8J4W2C2"/>
<comment type="caution">
    <text evidence="4">The sequence shown here is derived from an EMBL/GenBank/DDBJ whole genome shotgun (WGS) entry which is preliminary data.</text>
</comment>
<proteinExistence type="predicted"/>
<name>A0A8J4W2C2_9ROSI</name>
<evidence type="ECO:0000256" key="2">
    <source>
        <dbReference type="SAM" id="SignalP"/>
    </source>
</evidence>
<dbReference type="InterPro" id="IPR023346">
    <property type="entry name" value="Lysozyme-like_dom_sf"/>
</dbReference>
<evidence type="ECO:0000259" key="3">
    <source>
        <dbReference type="Pfam" id="PF00182"/>
    </source>
</evidence>
<dbReference type="GO" id="GO:0008061">
    <property type="term" value="F:chitin binding"/>
    <property type="evidence" value="ECO:0007669"/>
    <property type="project" value="UniProtKB-KW"/>
</dbReference>
<accession>A0A8J4W2C2</accession>
<gene>
    <name evidence="4" type="ORF">CMV_008090</name>
</gene>
<organism evidence="4 5">
    <name type="scientific">Castanea mollissima</name>
    <name type="common">Chinese chestnut</name>
    <dbReference type="NCBI Taxonomy" id="60419"/>
    <lineage>
        <taxon>Eukaryota</taxon>
        <taxon>Viridiplantae</taxon>
        <taxon>Streptophyta</taxon>
        <taxon>Embryophyta</taxon>
        <taxon>Tracheophyta</taxon>
        <taxon>Spermatophyta</taxon>
        <taxon>Magnoliopsida</taxon>
        <taxon>eudicotyledons</taxon>
        <taxon>Gunneridae</taxon>
        <taxon>Pentapetalae</taxon>
        <taxon>rosids</taxon>
        <taxon>fabids</taxon>
        <taxon>Fagales</taxon>
        <taxon>Fagaceae</taxon>
        <taxon>Castanea</taxon>
    </lineage>
</organism>
<dbReference type="PANTHER" id="PTHR22595">
    <property type="entry name" value="CHITINASE-RELATED"/>
    <property type="match status" value="1"/>
</dbReference>
<keyword evidence="2" id="KW-0732">Signal</keyword>
<dbReference type="GO" id="GO:0006032">
    <property type="term" value="P:chitin catabolic process"/>
    <property type="evidence" value="ECO:0007669"/>
    <property type="project" value="InterPro"/>
</dbReference>
<dbReference type="PANTHER" id="PTHR22595:SF96">
    <property type="entry name" value="CHITINASE"/>
    <property type="match status" value="1"/>
</dbReference>
<dbReference type="GO" id="GO:0016998">
    <property type="term" value="P:cell wall macromolecule catabolic process"/>
    <property type="evidence" value="ECO:0007669"/>
    <property type="project" value="InterPro"/>
</dbReference>
<sequence>MKAKGILVILALVVLAVAVESDSDTVTKVKTVHGKKEWFSKRNTPEAHAVGFWDYQSFILAAAQYKPLGFGTIGNKTEKMKEVATFLGHVGSQTSFMWKMCDGFLRLVVFCLLGV</sequence>
<keyword evidence="5" id="KW-1185">Reference proteome</keyword>
<dbReference type="EMBL" id="JRKL02000829">
    <property type="protein sequence ID" value="KAF3967961.1"/>
    <property type="molecule type" value="Genomic_DNA"/>
</dbReference>
<feature type="chain" id="PRO_5035147833" description="Glycoside hydrolase family 19 catalytic domain-containing protein" evidence="2">
    <location>
        <begin position="19"/>
        <end position="115"/>
    </location>
</feature>
<reference evidence="4" key="1">
    <citation type="submission" date="2020-03" db="EMBL/GenBank/DDBJ databases">
        <title>Castanea mollissima Vanexum genome sequencing.</title>
        <authorList>
            <person name="Staton M."/>
        </authorList>
    </citation>
    <scope>NUCLEOTIDE SEQUENCE</scope>
    <source>
        <tissue evidence="4">Leaf</tissue>
    </source>
</reference>
<dbReference type="Proteomes" id="UP000737018">
    <property type="component" value="Unassembled WGS sequence"/>
</dbReference>
<evidence type="ECO:0000313" key="5">
    <source>
        <dbReference type="Proteomes" id="UP000737018"/>
    </source>
</evidence>
<feature type="domain" description="Glycoside hydrolase family 19 catalytic" evidence="3">
    <location>
        <begin position="38"/>
        <end position="99"/>
    </location>
</feature>